<keyword evidence="3 6" id="KW-0812">Transmembrane</keyword>
<name>W9DS26_9PSEU</name>
<dbReference type="InterPro" id="IPR001851">
    <property type="entry name" value="ABC_transp_permease"/>
</dbReference>
<dbReference type="PATRIC" id="fig|592678.3.peg.19"/>
<feature type="transmembrane region" description="Helical" evidence="6">
    <location>
        <begin position="65"/>
        <end position="84"/>
    </location>
</feature>
<keyword evidence="5 6" id="KW-0472">Membrane</keyword>
<evidence type="ECO:0000256" key="1">
    <source>
        <dbReference type="ARBA" id="ARBA00004651"/>
    </source>
</evidence>
<gene>
    <name evidence="7" type="ORF">AmyhaDRAFT_0019</name>
</gene>
<feature type="transmembrane region" description="Helical" evidence="6">
    <location>
        <begin position="235"/>
        <end position="253"/>
    </location>
</feature>
<proteinExistence type="predicted"/>
<evidence type="ECO:0000256" key="6">
    <source>
        <dbReference type="SAM" id="Phobius"/>
    </source>
</evidence>
<feature type="transmembrane region" description="Helical" evidence="6">
    <location>
        <begin position="152"/>
        <end position="172"/>
    </location>
</feature>
<keyword evidence="8" id="KW-1185">Reference proteome</keyword>
<dbReference type="OrthoDB" id="45037at2"/>
<feature type="transmembrane region" description="Helical" evidence="6">
    <location>
        <begin position="104"/>
        <end position="123"/>
    </location>
</feature>
<evidence type="ECO:0000256" key="3">
    <source>
        <dbReference type="ARBA" id="ARBA00022692"/>
    </source>
</evidence>
<dbReference type="EMBL" id="AZAK01000001">
    <property type="protein sequence ID" value="ETA66266.1"/>
    <property type="molecule type" value="Genomic_DNA"/>
</dbReference>
<feature type="transmembrane region" description="Helical" evidence="6">
    <location>
        <begin position="130"/>
        <end position="146"/>
    </location>
</feature>
<dbReference type="GO" id="GO:0005886">
    <property type="term" value="C:plasma membrane"/>
    <property type="evidence" value="ECO:0007669"/>
    <property type="project" value="UniProtKB-SubCell"/>
</dbReference>
<dbReference type="GO" id="GO:0022857">
    <property type="term" value="F:transmembrane transporter activity"/>
    <property type="evidence" value="ECO:0007669"/>
    <property type="project" value="InterPro"/>
</dbReference>
<evidence type="ECO:0000256" key="5">
    <source>
        <dbReference type="ARBA" id="ARBA00023136"/>
    </source>
</evidence>
<dbReference type="CDD" id="cd06580">
    <property type="entry name" value="TM_PBP1_transp_TpRbsC_like"/>
    <property type="match status" value="1"/>
</dbReference>
<accession>W9DS26</accession>
<dbReference type="PANTHER" id="PTHR47089">
    <property type="entry name" value="ABC TRANSPORTER, PERMEASE PROTEIN"/>
    <property type="match status" value="1"/>
</dbReference>
<organism evidence="7 8">
    <name type="scientific">Haloechinothrix halophila YIM 93223</name>
    <dbReference type="NCBI Taxonomy" id="592678"/>
    <lineage>
        <taxon>Bacteria</taxon>
        <taxon>Bacillati</taxon>
        <taxon>Actinomycetota</taxon>
        <taxon>Actinomycetes</taxon>
        <taxon>Pseudonocardiales</taxon>
        <taxon>Pseudonocardiaceae</taxon>
        <taxon>Haloechinothrix</taxon>
    </lineage>
</organism>
<evidence type="ECO:0000256" key="4">
    <source>
        <dbReference type="ARBA" id="ARBA00022989"/>
    </source>
</evidence>
<dbReference type="PANTHER" id="PTHR47089:SF1">
    <property type="entry name" value="GUANOSINE ABC TRANSPORTER PERMEASE PROTEIN NUPP"/>
    <property type="match status" value="1"/>
</dbReference>
<sequence>MSENASNELTVGQRFFRELTTGGTALTLLSILLAMLIGAVLIVVSDPDVQGTAAYFFSRPTDTLLAIWESASSAYSAMFAGAIIDFDAASVGDALIPLADTLTYATPLIGAGLAVALAFRAGLLNIGAQGQILIGATLAGLVGFGMDLPAVVHIGFAVLAGFLGGAIWGGIAGFIKAKTGAHEVIVTIMLNHIAALLLAYLLTTQLFRREGQAAPISPFVADSAALPRFFDGSRLHLGLFVVLLAAVYSWWLLSRSTMGFRFKAVGHNPHAATTAGISVGRSYTAVMFIGGGLAGIAGASQVLGTESYLSTSIAGELGFDAITVALLGRSSPIGTVAASLLFGALRAGAVTMQAQTGTPIDIVLVVQSLIVLFIAAPPLVRAVFRIKVRAASPMAAEVGGKAA</sequence>
<dbReference type="Proteomes" id="UP000054357">
    <property type="component" value="Unassembled WGS sequence"/>
</dbReference>
<evidence type="ECO:0000256" key="2">
    <source>
        <dbReference type="ARBA" id="ARBA00022475"/>
    </source>
</evidence>
<keyword evidence="2" id="KW-1003">Cell membrane</keyword>
<evidence type="ECO:0000313" key="7">
    <source>
        <dbReference type="EMBL" id="ETA66266.1"/>
    </source>
</evidence>
<reference evidence="7 8" key="1">
    <citation type="submission" date="2013-08" db="EMBL/GenBank/DDBJ databases">
        <authorList>
            <consortium name="DOE Joint Genome Institute"/>
            <person name="Klenk H.-P."/>
            <person name="Huntemann M."/>
            <person name="Han J."/>
            <person name="Chen A."/>
            <person name="Kyrpides N."/>
            <person name="Mavromatis K."/>
            <person name="Markowitz V."/>
            <person name="Palaniappan K."/>
            <person name="Ivanova N."/>
            <person name="Schaumberg A."/>
            <person name="Pati A."/>
            <person name="Liolios K."/>
            <person name="Nordberg H.P."/>
            <person name="Cantor M.N."/>
            <person name="Hua S.X."/>
            <person name="Woyke T."/>
        </authorList>
    </citation>
    <scope>NUCLEOTIDE SEQUENCE [LARGE SCALE GENOMIC DNA]</scope>
    <source>
        <strain evidence="7 8">YIM 93223</strain>
    </source>
</reference>
<dbReference type="HOGENOM" id="CLU_040769_0_2_11"/>
<dbReference type="Pfam" id="PF02653">
    <property type="entry name" value="BPD_transp_2"/>
    <property type="match status" value="1"/>
</dbReference>
<feature type="transmembrane region" description="Helical" evidence="6">
    <location>
        <begin position="362"/>
        <end position="384"/>
    </location>
</feature>
<evidence type="ECO:0000313" key="8">
    <source>
        <dbReference type="Proteomes" id="UP000054357"/>
    </source>
</evidence>
<dbReference type="AlphaFoldDB" id="W9DS26"/>
<comment type="subcellular location">
    <subcellularLocation>
        <location evidence="1">Cell membrane</location>
        <topology evidence="1">Multi-pass membrane protein</topology>
    </subcellularLocation>
</comment>
<feature type="transmembrane region" description="Helical" evidence="6">
    <location>
        <begin position="25"/>
        <end position="44"/>
    </location>
</feature>
<comment type="caution">
    <text evidence="7">The sequence shown here is derived from an EMBL/GenBank/DDBJ whole genome shotgun (WGS) entry which is preliminary data.</text>
</comment>
<feature type="transmembrane region" description="Helical" evidence="6">
    <location>
        <begin position="184"/>
        <end position="202"/>
    </location>
</feature>
<protein>
    <submittedName>
        <fullName evidence="7">ABC-type uncharacterized transport system, permease component</fullName>
    </submittedName>
</protein>
<keyword evidence="4 6" id="KW-1133">Transmembrane helix</keyword>
<dbReference type="RefSeq" id="WP_051399377.1">
    <property type="nucleotide sequence ID" value="NZ_KI632509.1"/>
</dbReference>